<dbReference type="InterPro" id="IPR000551">
    <property type="entry name" value="MerR-type_HTH_dom"/>
</dbReference>
<protein>
    <submittedName>
        <fullName evidence="6">MerR family transcriptional regulator</fullName>
    </submittedName>
</protein>
<dbReference type="InterPro" id="IPR047057">
    <property type="entry name" value="MerR_fam"/>
</dbReference>
<dbReference type="GO" id="GO:0003700">
    <property type="term" value="F:DNA-binding transcription factor activity"/>
    <property type="evidence" value="ECO:0007669"/>
    <property type="project" value="InterPro"/>
</dbReference>
<name>A0A6G4A675_9BACL</name>
<dbReference type="SUPFAM" id="SSF46955">
    <property type="entry name" value="Putative DNA-binding domain"/>
    <property type="match status" value="1"/>
</dbReference>
<evidence type="ECO:0000259" key="5">
    <source>
        <dbReference type="PROSITE" id="PS50937"/>
    </source>
</evidence>
<dbReference type="InterPro" id="IPR009061">
    <property type="entry name" value="DNA-bd_dom_put_sf"/>
</dbReference>
<keyword evidence="4" id="KW-0804">Transcription</keyword>
<dbReference type="GO" id="GO:0003677">
    <property type="term" value="F:DNA binding"/>
    <property type="evidence" value="ECO:0007669"/>
    <property type="project" value="UniProtKB-KW"/>
</dbReference>
<dbReference type="RefSeq" id="WP_163953057.1">
    <property type="nucleotide sequence ID" value="NZ_JAAIKC010000016.1"/>
</dbReference>
<keyword evidence="2" id="KW-0805">Transcription regulation</keyword>
<comment type="caution">
    <text evidence="6">The sequence shown here is derived from an EMBL/GenBank/DDBJ whole genome shotgun (WGS) entry which is preliminary data.</text>
</comment>
<evidence type="ECO:0000313" key="6">
    <source>
        <dbReference type="EMBL" id="NEW09309.1"/>
    </source>
</evidence>
<sequence>MSAYITISELSKLMNVSVHQVRYFEEKEILYPAYIDHNQYRMYGISEIYQLSQILLLRKLNISVKQIKECMISYSANDYSQLFTKTLKDIQSEIDQLMILKDFIQKVLTEHNASHNNPENHYHMKYFDTRHMTQWIQLGEEEQINARNLYEKRLKLPNLFESDLHYLYAYNRISICFESVRSADLKLEQGNYLIKNFIVTGDNDILEEIKKLQQYIQENQYSYAGEIIIIEKSYLSMFSNNSLLYEIQVKISD</sequence>
<feature type="domain" description="HTH merR-type" evidence="5">
    <location>
        <begin position="4"/>
        <end position="73"/>
    </location>
</feature>
<organism evidence="6">
    <name type="scientific">Paenibacillus sp. SYP-B3998</name>
    <dbReference type="NCBI Taxonomy" id="2678564"/>
    <lineage>
        <taxon>Bacteria</taxon>
        <taxon>Bacillati</taxon>
        <taxon>Bacillota</taxon>
        <taxon>Bacilli</taxon>
        <taxon>Bacillales</taxon>
        <taxon>Paenibacillaceae</taxon>
        <taxon>Paenibacillus</taxon>
    </lineage>
</organism>
<dbReference type="PANTHER" id="PTHR30204">
    <property type="entry name" value="REDOX-CYCLING DRUG-SENSING TRANSCRIPTIONAL ACTIVATOR SOXR"/>
    <property type="match status" value="1"/>
</dbReference>
<evidence type="ECO:0000256" key="4">
    <source>
        <dbReference type="ARBA" id="ARBA00023163"/>
    </source>
</evidence>
<dbReference type="Pfam" id="PF13411">
    <property type="entry name" value="MerR_1"/>
    <property type="match status" value="1"/>
</dbReference>
<dbReference type="PANTHER" id="PTHR30204:SF69">
    <property type="entry name" value="MERR-FAMILY TRANSCRIPTIONAL REGULATOR"/>
    <property type="match status" value="1"/>
</dbReference>
<accession>A0A6G4A675</accession>
<dbReference type="AlphaFoldDB" id="A0A6G4A675"/>
<gene>
    <name evidence="6" type="ORF">GK047_25525</name>
</gene>
<evidence type="ECO:0000256" key="3">
    <source>
        <dbReference type="ARBA" id="ARBA00023125"/>
    </source>
</evidence>
<evidence type="ECO:0000256" key="2">
    <source>
        <dbReference type="ARBA" id="ARBA00023015"/>
    </source>
</evidence>
<dbReference type="SMART" id="SM00422">
    <property type="entry name" value="HTH_MERR"/>
    <property type="match status" value="1"/>
</dbReference>
<evidence type="ECO:0000256" key="1">
    <source>
        <dbReference type="ARBA" id="ARBA00022491"/>
    </source>
</evidence>
<keyword evidence="3" id="KW-0238">DNA-binding</keyword>
<reference evidence="6" key="1">
    <citation type="submission" date="2020-02" db="EMBL/GenBank/DDBJ databases">
        <authorList>
            <person name="Shen X.-R."/>
            <person name="Zhang Y.-X."/>
        </authorList>
    </citation>
    <scope>NUCLEOTIDE SEQUENCE</scope>
    <source>
        <strain evidence="6">SYP-B3998</strain>
    </source>
</reference>
<dbReference type="EMBL" id="JAAIKC010000016">
    <property type="protein sequence ID" value="NEW09309.1"/>
    <property type="molecule type" value="Genomic_DNA"/>
</dbReference>
<dbReference type="Gene3D" id="1.10.1660.10">
    <property type="match status" value="1"/>
</dbReference>
<dbReference type="PROSITE" id="PS50937">
    <property type="entry name" value="HTH_MERR_2"/>
    <property type="match status" value="1"/>
</dbReference>
<keyword evidence="1" id="KW-0678">Repressor</keyword>
<proteinExistence type="predicted"/>